<proteinExistence type="predicted"/>
<evidence type="ECO:0000256" key="1">
    <source>
        <dbReference type="ARBA" id="ARBA00022679"/>
    </source>
</evidence>
<dbReference type="GO" id="GO:0016747">
    <property type="term" value="F:acyltransferase activity, transferring groups other than amino-acyl groups"/>
    <property type="evidence" value="ECO:0007669"/>
    <property type="project" value="TreeGrafter"/>
</dbReference>
<gene>
    <name evidence="3" type="ORF">HAND00432_LOCUS23933</name>
</gene>
<dbReference type="PANTHER" id="PTHR31642">
    <property type="entry name" value="TRICHOTHECENE 3-O-ACETYLTRANSFERASE"/>
    <property type="match status" value="1"/>
</dbReference>
<protein>
    <recommendedName>
        <fullName evidence="4">Condensation domain-containing protein</fullName>
    </recommendedName>
</protein>
<reference evidence="3" key="1">
    <citation type="submission" date="2021-01" db="EMBL/GenBank/DDBJ databases">
        <authorList>
            <person name="Corre E."/>
            <person name="Pelletier E."/>
            <person name="Niang G."/>
            <person name="Scheremetjew M."/>
            <person name="Finn R."/>
            <person name="Kale V."/>
            <person name="Holt S."/>
            <person name="Cochrane G."/>
            <person name="Meng A."/>
            <person name="Brown T."/>
            <person name="Cohen L."/>
        </authorList>
    </citation>
    <scope>NUCLEOTIDE SEQUENCE</scope>
    <source>
        <strain evidence="3">CCMP644</strain>
    </source>
</reference>
<dbReference type="InterPro" id="IPR050317">
    <property type="entry name" value="Plant_Fungal_Acyltransferase"/>
</dbReference>
<feature type="compositionally biased region" description="Pro residues" evidence="2">
    <location>
        <begin position="36"/>
        <end position="54"/>
    </location>
</feature>
<keyword evidence="1" id="KW-0808">Transferase</keyword>
<sequence length="563" mass="62305">MMAHPGYPPQPPGMFGMPGPGMGWGGPSHPWGFGPPGFPPQPPQAPNHAPPHTPPTRSLQSPASFQDPLSVQRSLSRDPRSMQQQQSIQMVPGSSPAMPPRSGGENLHQQQPAYQGQVVDKACIKNFVIPKPKGTSAAFRELTPTDEYYFDYPHAPQRICYRFKNMLDPMLLAQTLDKALEELPMAASKVCTFQGKRNFHVGCESAKLPMLLVEPKTLSMYLDLSFLCERMMQGVPPDVPLFQPYLFRAEDPSHGCTLVVCFHHVLGDATCYAKFLVKWSQIYEQYLSRPGYTPHDITDIPRKACGPKDLQRSKVPLPSQQKETFARRYFFGPKHLAALKAELGANPEGVSTNDMLMAQFCCAVGPLRRAKLGGTAAYIALLADHRGRGLDADMWGNATVDLSIFVPWDLIESGDVLLVARDIRKQIKSEIDLLGRDIPAFNTRRFESAKKPRFLCWNSWLKAGKSMLDARFGANSGMFDFEWLNLLHHTDINTALTVPSLLQFGTDVAPVQNASCLSAFTGAKQAQYLAVQVALQSAAEVQSVHQWWGDGATVKRVNTVAEC</sequence>
<evidence type="ECO:0000256" key="2">
    <source>
        <dbReference type="SAM" id="MobiDB-lite"/>
    </source>
</evidence>
<dbReference type="AlphaFoldDB" id="A0A6U4NXP0"/>
<dbReference type="EMBL" id="HBFX01039758">
    <property type="protein sequence ID" value="CAD8972932.1"/>
    <property type="molecule type" value="Transcribed_RNA"/>
</dbReference>
<feature type="compositionally biased region" description="Polar residues" evidence="2">
    <location>
        <begin position="57"/>
        <end position="74"/>
    </location>
</feature>
<evidence type="ECO:0008006" key="4">
    <source>
        <dbReference type="Google" id="ProtNLM"/>
    </source>
</evidence>
<feature type="region of interest" description="Disordered" evidence="2">
    <location>
        <begin position="18"/>
        <end position="114"/>
    </location>
</feature>
<organism evidence="3">
    <name type="scientific">Hemiselmis andersenii</name>
    <name type="common">Cryptophyte alga</name>
    <dbReference type="NCBI Taxonomy" id="464988"/>
    <lineage>
        <taxon>Eukaryota</taxon>
        <taxon>Cryptophyceae</taxon>
        <taxon>Cryptomonadales</taxon>
        <taxon>Hemiselmidaceae</taxon>
        <taxon>Hemiselmis</taxon>
    </lineage>
</organism>
<dbReference type="SUPFAM" id="SSF52777">
    <property type="entry name" value="CoA-dependent acyltransferases"/>
    <property type="match status" value="1"/>
</dbReference>
<name>A0A6U4NXP0_HEMAN</name>
<dbReference type="Gene3D" id="3.30.559.10">
    <property type="entry name" value="Chloramphenicol acetyltransferase-like domain"/>
    <property type="match status" value="2"/>
</dbReference>
<accession>A0A6U4NXP0</accession>
<evidence type="ECO:0000313" key="3">
    <source>
        <dbReference type="EMBL" id="CAD8972932.1"/>
    </source>
</evidence>
<dbReference type="InterPro" id="IPR023213">
    <property type="entry name" value="CAT-like_dom_sf"/>
</dbReference>
<dbReference type="PANTHER" id="PTHR31642:SF310">
    <property type="entry name" value="FATTY ALCOHOL:CAFFEOYL-COA ACYLTRANSFERASE"/>
    <property type="match status" value="1"/>
</dbReference>